<dbReference type="FunFam" id="3.20.20.80:FF:000069">
    <property type="entry name" value="Beta-glucosidase 1"/>
    <property type="match status" value="1"/>
</dbReference>
<evidence type="ECO:0000256" key="1">
    <source>
        <dbReference type="ARBA" id="ARBA00010838"/>
    </source>
</evidence>
<dbReference type="InterPro" id="IPR001360">
    <property type="entry name" value="Glyco_hydro_1"/>
</dbReference>
<feature type="chain" id="PRO_5002311538" description="Beta-glucosidase" evidence="6">
    <location>
        <begin position="21"/>
        <end position="529"/>
    </location>
</feature>
<dbReference type="InterPro" id="IPR017853">
    <property type="entry name" value="GH"/>
</dbReference>
<keyword evidence="4" id="KW-0325">Glycoprotein</keyword>
<evidence type="ECO:0000256" key="2">
    <source>
        <dbReference type="ARBA" id="ARBA00022729"/>
    </source>
</evidence>
<dbReference type="Pfam" id="PF00232">
    <property type="entry name" value="Glyco_hydro_1"/>
    <property type="match status" value="1"/>
</dbReference>
<reference evidence="7" key="1">
    <citation type="submission" date="2015-03" db="EMBL/GenBank/DDBJ databases">
        <title>A transcriptome of Araucaria cunninghamii, an australian fine timber species.</title>
        <authorList>
            <person name="Jing Yi C.J.Y."/>
            <person name="Yin San L.Y.S."/>
            <person name="Abdul Karim S.S."/>
            <person name="Wan Azmi N.N."/>
            <person name="Hercus R.R."/>
            <person name="Croft L.L."/>
        </authorList>
    </citation>
    <scope>NUCLEOTIDE SEQUENCE</scope>
    <source>
        <strain evidence="7">MI0301</strain>
        <tissue evidence="7">Leaf</tissue>
    </source>
</reference>
<evidence type="ECO:0000256" key="5">
    <source>
        <dbReference type="RuleBase" id="RU003690"/>
    </source>
</evidence>
<dbReference type="PANTHER" id="PTHR10353:SF29">
    <property type="entry name" value="BETA-GLUCOSIDASE 11"/>
    <property type="match status" value="1"/>
</dbReference>
<protein>
    <recommendedName>
        <fullName evidence="8">Beta-glucosidase</fullName>
    </recommendedName>
</protein>
<comment type="similarity">
    <text evidence="1 5">Belongs to the glycosyl hydrolase 1 family.</text>
</comment>
<dbReference type="PROSITE" id="PS00653">
    <property type="entry name" value="GLYCOSYL_HYDROL_F1_2"/>
    <property type="match status" value="1"/>
</dbReference>
<proteinExistence type="inferred from homology"/>
<keyword evidence="3" id="KW-0378">Hydrolase</keyword>
<dbReference type="SUPFAM" id="SSF51445">
    <property type="entry name" value="(Trans)glycosidases"/>
    <property type="match status" value="1"/>
</dbReference>
<evidence type="ECO:0000313" key="7">
    <source>
        <dbReference type="EMBL" id="JAG94829.1"/>
    </source>
</evidence>
<feature type="signal peptide" evidence="6">
    <location>
        <begin position="1"/>
        <end position="20"/>
    </location>
</feature>
<dbReference type="AlphaFoldDB" id="A0A0D6QWA0"/>
<evidence type="ECO:0000256" key="4">
    <source>
        <dbReference type="ARBA" id="ARBA00023180"/>
    </source>
</evidence>
<name>A0A0D6QWA0_ARACU</name>
<dbReference type="Gene3D" id="3.20.20.80">
    <property type="entry name" value="Glycosidases"/>
    <property type="match status" value="1"/>
</dbReference>
<keyword evidence="2 6" id="KW-0732">Signal</keyword>
<dbReference type="PANTHER" id="PTHR10353">
    <property type="entry name" value="GLYCOSYL HYDROLASE"/>
    <property type="match status" value="1"/>
</dbReference>
<dbReference type="EMBL" id="GCKF01042336">
    <property type="protein sequence ID" value="JAG94829.1"/>
    <property type="molecule type" value="Transcribed_RNA"/>
</dbReference>
<dbReference type="GO" id="GO:0008422">
    <property type="term" value="F:beta-glucosidase activity"/>
    <property type="evidence" value="ECO:0007669"/>
    <property type="project" value="TreeGrafter"/>
</dbReference>
<organism evidence="7">
    <name type="scientific">Araucaria cunninghamii</name>
    <name type="common">Hoop pine</name>
    <name type="synonym">Moreton Bay pine</name>
    <dbReference type="NCBI Taxonomy" id="56994"/>
    <lineage>
        <taxon>Eukaryota</taxon>
        <taxon>Viridiplantae</taxon>
        <taxon>Streptophyta</taxon>
        <taxon>Embryophyta</taxon>
        <taxon>Tracheophyta</taxon>
        <taxon>Spermatophyta</taxon>
        <taxon>Pinopsida</taxon>
        <taxon>Pinidae</taxon>
        <taxon>Conifers II</taxon>
        <taxon>Araucariales</taxon>
        <taxon>Araucariaceae</taxon>
        <taxon>Araucaria</taxon>
    </lineage>
</organism>
<sequence length="529" mass="60679">MGKRELLFCWLLIGIHTSLQSNLDDISRDDFPPGFIFGAGTSAYQVEGAAAEDGRKPSIWDSFTHAGKMPDGSTGDVAADQYHHYKEDVRLMSKMGLHAYRFSISWSRLIPDGRGPINPKGVKYYNALIDELINHGIEPHVTLYHFDLPQSLEDAYGGWLSHRIVEDFRAYAEVCFREFGDRVKYWTTFNEPNVFPTLAYDFGLWPPERCSYPFGIWGNCSGGDSTVEPYITGHHALLSHAAAVELYRQKYQIKQKGFTGIAILALWFVPLTNSTKDIAATQRLIDFFIGWLIEPILRGDYPLIMKEIVGSRLPTISKQQSEKLRGSFDFIGLNHYSTSYAYDLSDYYWTTDQRDFIMDSGSNYTVLREGIPIGKIGSSFLTVVPWGMQAVLEYFKQHYNNPPIIIYENGYGMPNNESLPLSDALNDRPRMEYLHDYIQSLLAAVRNGSNTWGYFVWTLVDSFELFSGYQTRFGLCYVDFKDRNRKRYTTGSAEWYTQFLKGKARKHKHINMWVRKDVPTNVDRLATVD</sequence>
<dbReference type="PRINTS" id="PR00131">
    <property type="entry name" value="GLHYDRLASE1"/>
</dbReference>
<dbReference type="InterPro" id="IPR033132">
    <property type="entry name" value="GH_1_N_CS"/>
</dbReference>
<evidence type="ECO:0000256" key="3">
    <source>
        <dbReference type="ARBA" id="ARBA00022801"/>
    </source>
</evidence>
<evidence type="ECO:0000256" key="6">
    <source>
        <dbReference type="SAM" id="SignalP"/>
    </source>
</evidence>
<accession>A0A0D6QWA0</accession>
<dbReference type="GO" id="GO:0005975">
    <property type="term" value="P:carbohydrate metabolic process"/>
    <property type="evidence" value="ECO:0007669"/>
    <property type="project" value="InterPro"/>
</dbReference>
<evidence type="ECO:0008006" key="8">
    <source>
        <dbReference type="Google" id="ProtNLM"/>
    </source>
</evidence>